<evidence type="ECO:0000256" key="1">
    <source>
        <dbReference type="SAM" id="SignalP"/>
    </source>
</evidence>
<evidence type="ECO:0000313" key="3">
    <source>
        <dbReference type="EMBL" id="CTQ69037.1"/>
    </source>
</evidence>
<reference evidence="4" key="1">
    <citation type="submission" date="2015-07" db="EMBL/GenBank/DDBJ databases">
        <authorList>
            <person name="Rodrigo-Torres Lidia"/>
            <person name="Arahal R.David."/>
        </authorList>
    </citation>
    <scope>NUCLEOTIDE SEQUENCE [LARGE SCALE GENOMIC DNA]</scope>
    <source>
        <strain evidence="4">CECT 5112</strain>
    </source>
</reference>
<dbReference type="EMBL" id="CXWD01000006">
    <property type="protein sequence ID" value="CTQ69037.1"/>
    <property type="molecule type" value="Genomic_DNA"/>
</dbReference>
<feature type="chain" id="PRO_5005809420" description="Lipid/polyisoprenoid-binding YceI-like domain-containing protein" evidence="1">
    <location>
        <begin position="21"/>
        <end position="194"/>
    </location>
</feature>
<proteinExistence type="predicted"/>
<name>A0A0M7A345_9HYPH</name>
<keyword evidence="4" id="KW-1185">Reference proteome</keyword>
<dbReference type="Pfam" id="PF04264">
    <property type="entry name" value="YceI"/>
    <property type="match status" value="1"/>
</dbReference>
<dbReference type="SMART" id="SM00867">
    <property type="entry name" value="YceI"/>
    <property type="match status" value="1"/>
</dbReference>
<evidence type="ECO:0000259" key="2">
    <source>
        <dbReference type="SMART" id="SM00867"/>
    </source>
</evidence>
<protein>
    <recommendedName>
        <fullName evidence="2">Lipid/polyisoprenoid-binding YceI-like domain-containing protein</fullName>
    </recommendedName>
</protein>
<dbReference type="Gene3D" id="2.40.128.110">
    <property type="entry name" value="Lipid/polyisoprenoid-binding, YceI-like"/>
    <property type="match status" value="1"/>
</dbReference>
<feature type="domain" description="Lipid/polyisoprenoid-binding YceI-like" evidence="2">
    <location>
        <begin position="24"/>
        <end position="188"/>
    </location>
</feature>
<feature type="signal peptide" evidence="1">
    <location>
        <begin position="1"/>
        <end position="20"/>
    </location>
</feature>
<dbReference type="PANTHER" id="PTHR34406:SF1">
    <property type="entry name" value="PROTEIN YCEI"/>
    <property type="match status" value="1"/>
</dbReference>
<dbReference type="RefSeq" id="WP_055671655.1">
    <property type="nucleotide sequence ID" value="NZ_CXWD01000006.1"/>
</dbReference>
<keyword evidence="1" id="KW-0732">Signal</keyword>
<dbReference type="OrthoDB" id="9811006at2"/>
<dbReference type="STRING" id="388408.LAX5112_01983"/>
<evidence type="ECO:0000313" key="4">
    <source>
        <dbReference type="Proteomes" id="UP000053235"/>
    </source>
</evidence>
<accession>A0A0M7A345</accession>
<dbReference type="InterPro" id="IPR007372">
    <property type="entry name" value="Lipid/polyisoprenoid-bd_YceI"/>
</dbReference>
<dbReference type="InterPro" id="IPR036761">
    <property type="entry name" value="TTHA0802/YceI-like_sf"/>
</dbReference>
<dbReference type="AlphaFoldDB" id="A0A0M7A345"/>
<dbReference type="SUPFAM" id="SSF101874">
    <property type="entry name" value="YceI-like"/>
    <property type="match status" value="1"/>
</dbReference>
<gene>
    <name evidence="3" type="ORF">LAX5112_01983</name>
</gene>
<sequence length="194" mass="21257">MIRLATSAFALTVLAGAAVAEPVAFDFDKSHSNLSFTYDHLGYSTTDGRFGDWDGTLLIDKETPANSSIEFTIQIGSLDTFWADRDKHFLSADFFDVEKFPEATFKSTSVEQTGEKQLEVTGDLTIKGITKPTTLTVDVKAMGEHPMAKKESVGFAVNTVIKRSDFGMDMFVPYVGDEVTITFHTETLTTAATN</sequence>
<dbReference type="PANTHER" id="PTHR34406">
    <property type="entry name" value="PROTEIN YCEI"/>
    <property type="match status" value="1"/>
</dbReference>
<dbReference type="Proteomes" id="UP000053235">
    <property type="component" value="Unassembled WGS sequence"/>
</dbReference>
<organism evidence="3 4">
    <name type="scientific">Roseibium alexandrii</name>
    <dbReference type="NCBI Taxonomy" id="388408"/>
    <lineage>
        <taxon>Bacteria</taxon>
        <taxon>Pseudomonadati</taxon>
        <taxon>Pseudomonadota</taxon>
        <taxon>Alphaproteobacteria</taxon>
        <taxon>Hyphomicrobiales</taxon>
        <taxon>Stappiaceae</taxon>
        <taxon>Roseibium</taxon>
    </lineage>
</organism>